<comment type="caution">
    <text evidence="2">The sequence shown here is derived from an EMBL/GenBank/DDBJ whole genome shotgun (WGS) entry which is preliminary data.</text>
</comment>
<dbReference type="AlphaFoldDB" id="A0A9P1D2M4"/>
<reference evidence="3" key="2">
    <citation type="submission" date="2024-04" db="EMBL/GenBank/DDBJ databases">
        <authorList>
            <person name="Chen Y."/>
            <person name="Shah S."/>
            <person name="Dougan E. K."/>
            <person name="Thang M."/>
            <person name="Chan C."/>
        </authorList>
    </citation>
    <scope>NUCLEOTIDE SEQUENCE [LARGE SCALE GENOMIC DNA]</scope>
</reference>
<feature type="region of interest" description="Disordered" evidence="1">
    <location>
        <begin position="1"/>
        <end position="21"/>
    </location>
</feature>
<evidence type="ECO:0000256" key="1">
    <source>
        <dbReference type="SAM" id="MobiDB-lite"/>
    </source>
</evidence>
<accession>A0A9P1D2M4</accession>
<evidence type="ECO:0000313" key="4">
    <source>
        <dbReference type="Proteomes" id="UP001152797"/>
    </source>
</evidence>
<dbReference type="EMBL" id="CAMXCT030003068">
    <property type="protein sequence ID" value="CAL4789546.1"/>
    <property type="molecule type" value="Genomic_DNA"/>
</dbReference>
<sequence length="99" mass="11079">MSGGNKARDARRAKARAVRKRGQEKAIQSLIRGGLSIRSFKEKKISWRVREAHAEQLRVAKASLPAAQREARGAADPYSCHKYMCSRIAGLHICFDTLE</sequence>
<reference evidence="2" key="1">
    <citation type="submission" date="2022-10" db="EMBL/GenBank/DDBJ databases">
        <authorList>
            <person name="Chen Y."/>
            <person name="Dougan E. K."/>
            <person name="Chan C."/>
            <person name="Rhodes N."/>
            <person name="Thang M."/>
        </authorList>
    </citation>
    <scope>NUCLEOTIDE SEQUENCE</scope>
</reference>
<feature type="compositionally biased region" description="Basic and acidic residues" evidence="1">
    <location>
        <begin position="1"/>
        <end position="12"/>
    </location>
</feature>
<evidence type="ECO:0000313" key="3">
    <source>
        <dbReference type="EMBL" id="CAL1155609.1"/>
    </source>
</evidence>
<dbReference type="Proteomes" id="UP001152797">
    <property type="component" value="Unassembled WGS sequence"/>
</dbReference>
<name>A0A9P1D2M4_9DINO</name>
<dbReference type="EMBL" id="CAMXCT020003068">
    <property type="protein sequence ID" value="CAL1155609.1"/>
    <property type="molecule type" value="Genomic_DNA"/>
</dbReference>
<keyword evidence="4" id="KW-1185">Reference proteome</keyword>
<protein>
    <submittedName>
        <fullName evidence="2">Uncharacterized protein</fullName>
    </submittedName>
</protein>
<organism evidence="2">
    <name type="scientific">Cladocopium goreaui</name>
    <dbReference type="NCBI Taxonomy" id="2562237"/>
    <lineage>
        <taxon>Eukaryota</taxon>
        <taxon>Sar</taxon>
        <taxon>Alveolata</taxon>
        <taxon>Dinophyceae</taxon>
        <taxon>Suessiales</taxon>
        <taxon>Symbiodiniaceae</taxon>
        <taxon>Cladocopium</taxon>
    </lineage>
</organism>
<dbReference type="EMBL" id="CAMXCT010003068">
    <property type="protein sequence ID" value="CAI4002234.1"/>
    <property type="molecule type" value="Genomic_DNA"/>
</dbReference>
<evidence type="ECO:0000313" key="2">
    <source>
        <dbReference type="EMBL" id="CAI4002234.1"/>
    </source>
</evidence>
<proteinExistence type="predicted"/>
<gene>
    <name evidence="2" type="ORF">C1SCF055_LOCUS28203</name>
</gene>